<dbReference type="RefSeq" id="WP_144233507.1">
    <property type="nucleotide sequence ID" value="NZ_QMIF01000001.1"/>
</dbReference>
<organism evidence="2 3">
    <name type="scientific">Oceanidesulfovibrio marinus</name>
    <dbReference type="NCBI Taxonomy" id="370038"/>
    <lineage>
        <taxon>Bacteria</taxon>
        <taxon>Pseudomonadati</taxon>
        <taxon>Thermodesulfobacteriota</taxon>
        <taxon>Desulfovibrionia</taxon>
        <taxon>Desulfovibrionales</taxon>
        <taxon>Desulfovibrionaceae</taxon>
        <taxon>Oceanidesulfovibrio</taxon>
    </lineage>
</organism>
<feature type="transmembrane region" description="Helical" evidence="1">
    <location>
        <begin position="12"/>
        <end position="32"/>
    </location>
</feature>
<dbReference type="Proteomes" id="UP000434052">
    <property type="component" value="Unassembled WGS sequence"/>
</dbReference>
<dbReference type="PROSITE" id="PS00409">
    <property type="entry name" value="PROKAR_NTER_METHYL"/>
    <property type="match status" value="1"/>
</dbReference>
<evidence type="ECO:0000256" key="1">
    <source>
        <dbReference type="SAM" id="Phobius"/>
    </source>
</evidence>
<keyword evidence="1" id="KW-0812">Transmembrane</keyword>
<dbReference type="EMBL" id="QMIF01000001">
    <property type="protein sequence ID" value="TVM36470.1"/>
    <property type="molecule type" value="Genomic_DNA"/>
</dbReference>
<name>A0A6P1ZLT7_9BACT</name>
<evidence type="ECO:0000313" key="2">
    <source>
        <dbReference type="EMBL" id="TVM36470.1"/>
    </source>
</evidence>
<dbReference type="NCBIfam" id="TIGR02532">
    <property type="entry name" value="IV_pilin_GFxxxE"/>
    <property type="match status" value="1"/>
</dbReference>
<dbReference type="InterPro" id="IPR012902">
    <property type="entry name" value="N_methyl_site"/>
</dbReference>
<accession>A0A6P1ZLT7</accession>
<dbReference type="AlphaFoldDB" id="A0A6P1ZLT7"/>
<comment type="caution">
    <text evidence="2">The sequence shown here is derived from an EMBL/GenBank/DDBJ whole genome shotgun (WGS) entry which is preliminary data.</text>
</comment>
<reference evidence="2 3" key="1">
    <citation type="submission" date="2018-06" db="EMBL/GenBank/DDBJ databases">
        <title>Complete genome of Desulfovibrio marinus P48SEP.</title>
        <authorList>
            <person name="Crispim J.S."/>
            <person name="Vidigal P.M.P."/>
            <person name="Silva L.C.F."/>
            <person name="Araujo L.C."/>
            <person name="Laguardia C.N."/>
            <person name="Dias R.S."/>
            <person name="Sousa M.P."/>
            <person name="Paula S.O."/>
            <person name="Silva C."/>
        </authorList>
    </citation>
    <scope>NUCLEOTIDE SEQUENCE [LARGE SCALE GENOMIC DNA]</scope>
    <source>
        <strain evidence="2 3">P48SEP</strain>
    </source>
</reference>
<keyword evidence="1" id="KW-1133">Transmembrane helix</keyword>
<evidence type="ECO:0008006" key="4">
    <source>
        <dbReference type="Google" id="ProtNLM"/>
    </source>
</evidence>
<dbReference type="Pfam" id="PF07963">
    <property type="entry name" value="N_methyl"/>
    <property type="match status" value="1"/>
</dbReference>
<keyword evidence="1" id="KW-0472">Membrane</keyword>
<gene>
    <name evidence="2" type="ORF">DQK91_00660</name>
</gene>
<proteinExistence type="predicted"/>
<sequence>MRPPITDMRQRGLTLIEVIIAVVVLGSAAALLTSMMGASLTRSYDTVAIVDSEVTAEQVLEQIQADFIQLINTSGDTSTTIATMQGRINNGDYQGAEVMPGFTLWTDSNTLASDALAVRVNVNGKVLETYFSKTRSTTDVLRQMY</sequence>
<protein>
    <recommendedName>
        <fullName evidence="4">Prepilin-type N-terminal cleavage/methylation domain-containing protein</fullName>
    </recommendedName>
</protein>
<evidence type="ECO:0000313" key="3">
    <source>
        <dbReference type="Proteomes" id="UP000434052"/>
    </source>
</evidence>